<dbReference type="Pfam" id="PF03016">
    <property type="entry name" value="Exostosin_GT47"/>
    <property type="match status" value="1"/>
</dbReference>
<comment type="subcellular location">
    <subcellularLocation>
        <location evidence="1">Golgi apparatus membrane</location>
        <topology evidence="1">Single-pass type II membrane protein</topology>
    </subcellularLocation>
</comment>
<dbReference type="PROSITE" id="PS00022">
    <property type="entry name" value="EGF_1"/>
    <property type="match status" value="1"/>
</dbReference>
<feature type="compositionally biased region" description="Pro residues" evidence="4">
    <location>
        <begin position="446"/>
        <end position="460"/>
    </location>
</feature>
<comment type="caution">
    <text evidence="6">The sequence shown here is derived from an EMBL/GenBank/DDBJ whole genome shotgun (WGS) entry which is preliminary data.</text>
</comment>
<dbReference type="InterPro" id="IPR004263">
    <property type="entry name" value="Exostosin"/>
</dbReference>
<feature type="non-terminal residue" evidence="6">
    <location>
        <position position="1"/>
    </location>
</feature>
<sequence>SCTLYGTCNEEIGRCDCPKNRTGDDCTDVATRTQLSGRCGKMLYPSIKECTTSELSCLNACTKRGKCVSGWCHCKPGHYGADCSLSTGPDGKPALLAGSGYVTRQKRPWVYIYELPPHLTVCHSLMDLGRSPCQRFVTGTSKTHGVPGGMVCRRTQYDLGRCPRIWLLPNKDTWPSCGRKRDWYSAGIRQKVLASHWNRTGYHVVRSEPKYGTFLAQSVFCLAPPGAGHGQRQIQALFMGCVPVTIADSVSEPFEPAVSWEQWGVRVAEADIPRMHDILAAITPEQLRAKQAQMHCAAQHMLYSSMTGAVLGEDGRYDAFESTLEVLRVRRAHPAAPQADFRRLDPDFDAFMDCRDPSGFKRQSGLPGDGAGPQGSESEEAEAEAEVRGPQDAAAALAAGEEGDEGGVVLAGSDPESLAEGGAGEGEEGDDDEGEEDGAEEGGSGGPPPPPGAVVQPHPPLCSHSALDMRRHERACYYLLRGSGYMGVPGGAMCAKGYRYKLAQCPRLWA</sequence>
<evidence type="ECO:0000259" key="5">
    <source>
        <dbReference type="PROSITE" id="PS00022"/>
    </source>
</evidence>
<dbReference type="Gene3D" id="2.10.25.10">
    <property type="entry name" value="Laminin"/>
    <property type="match status" value="1"/>
</dbReference>
<evidence type="ECO:0000313" key="7">
    <source>
        <dbReference type="Proteomes" id="UP000236333"/>
    </source>
</evidence>
<gene>
    <name evidence="6" type="ORF">TSOC_002608</name>
</gene>
<organism evidence="6 7">
    <name type="scientific">Tetrabaena socialis</name>
    <dbReference type="NCBI Taxonomy" id="47790"/>
    <lineage>
        <taxon>Eukaryota</taxon>
        <taxon>Viridiplantae</taxon>
        <taxon>Chlorophyta</taxon>
        <taxon>core chlorophytes</taxon>
        <taxon>Chlorophyceae</taxon>
        <taxon>CS clade</taxon>
        <taxon>Chlamydomonadales</taxon>
        <taxon>Tetrabaenaceae</taxon>
        <taxon>Tetrabaena</taxon>
    </lineage>
</organism>
<dbReference type="PANTHER" id="PTHR11062:SF376">
    <property type="entry name" value="EXOSTOSIN FAMILY PROTEIN"/>
    <property type="match status" value="1"/>
</dbReference>
<comment type="similarity">
    <text evidence="2">Belongs to the glycosyltransferase 47 family.</text>
</comment>
<feature type="domain" description="EGF-like" evidence="5">
    <location>
        <begin position="15"/>
        <end position="26"/>
    </location>
</feature>
<name>A0A2J8ADQ6_9CHLO</name>
<evidence type="ECO:0000256" key="2">
    <source>
        <dbReference type="ARBA" id="ARBA00010271"/>
    </source>
</evidence>
<dbReference type="EMBL" id="PGGS01000050">
    <property type="protein sequence ID" value="PNH10645.1"/>
    <property type="molecule type" value="Genomic_DNA"/>
</dbReference>
<keyword evidence="7" id="KW-1185">Reference proteome</keyword>
<evidence type="ECO:0000256" key="3">
    <source>
        <dbReference type="ARBA" id="ARBA00023034"/>
    </source>
</evidence>
<dbReference type="OrthoDB" id="1924787at2759"/>
<feature type="compositionally biased region" description="Acidic residues" evidence="4">
    <location>
        <begin position="425"/>
        <end position="440"/>
    </location>
</feature>
<accession>A0A2J8ADQ6</accession>
<proteinExistence type="inferred from homology"/>
<dbReference type="PANTHER" id="PTHR11062">
    <property type="entry name" value="EXOSTOSIN HEPARAN SULFATE GLYCOSYLTRANSFERASE -RELATED"/>
    <property type="match status" value="1"/>
</dbReference>
<evidence type="ECO:0000256" key="4">
    <source>
        <dbReference type="SAM" id="MobiDB-lite"/>
    </source>
</evidence>
<dbReference type="GO" id="GO:0016757">
    <property type="term" value="F:glycosyltransferase activity"/>
    <property type="evidence" value="ECO:0007669"/>
    <property type="project" value="InterPro"/>
</dbReference>
<evidence type="ECO:0000313" key="6">
    <source>
        <dbReference type="EMBL" id="PNH10645.1"/>
    </source>
</evidence>
<protein>
    <submittedName>
        <fullName evidence="6">Putative glucuronosyltransferase</fullName>
    </submittedName>
</protein>
<evidence type="ECO:0000256" key="1">
    <source>
        <dbReference type="ARBA" id="ARBA00004323"/>
    </source>
</evidence>
<dbReference type="GO" id="GO:0000139">
    <property type="term" value="C:Golgi membrane"/>
    <property type="evidence" value="ECO:0007669"/>
    <property type="project" value="UniProtKB-SubCell"/>
</dbReference>
<keyword evidence="6" id="KW-0808">Transferase</keyword>
<dbReference type="InterPro" id="IPR000742">
    <property type="entry name" value="EGF"/>
</dbReference>
<reference evidence="6 7" key="1">
    <citation type="journal article" date="2017" name="Mol. Biol. Evol.">
        <title>The 4-celled Tetrabaena socialis nuclear genome reveals the essential components for genetic control of cell number at the origin of multicellularity in the volvocine lineage.</title>
        <authorList>
            <person name="Featherston J."/>
            <person name="Arakaki Y."/>
            <person name="Hanschen E.R."/>
            <person name="Ferris P.J."/>
            <person name="Michod R.E."/>
            <person name="Olson B.J.S.C."/>
            <person name="Nozaki H."/>
            <person name="Durand P.M."/>
        </authorList>
    </citation>
    <scope>NUCLEOTIDE SEQUENCE [LARGE SCALE GENOMIC DNA]</scope>
    <source>
        <strain evidence="6 7">NIES-571</strain>
    </source>
</reference>
<keyword evidence="3" id="KW-0333">Golgi apparatus</keyword>
<dbReference type="InterPro" id="IPR040911">
    <property type="entry name" value="Exostosin_GT47"/>
</dbReference>
<feature type="region of interest" description="Disordered" evidence="4">
    <location>
        <begin position="355"/>
        <end position="464"/>
    </location>
</feature>
<dbReference type="AlphaFoldDB" id="A0A2J8ADQ6"/>
<dbReference type="Proteomes" id="UP000236333">
    <property type="component" value="Unassembled WGS sequence"/>
</dbReference>